<protein>
    <recommendedName>
        <fullName evidence="3">Ribosomal protein S3AE</fullName>
    </recommendedName>
</protein>
<sequence>MLDDPQADLRILRLTREEERKLLARLEAIASYNDLRHMQQRMVEQLGIVVTITPSVRGVRTVRGLSIKVEEQRGLCRRTRQNISSAIRKCLENNEAIAFAIVDAHDLLAPTQAQLQAATDDPAAPSSLSKP</sequence>
<reference evidence="1" key="2">
    <citation type="submission" date="2020-09" db="EMBL/GenBank/DDBJ databases">
        <authorList>
            <person name="Sun Q."/>
            <person name="Sedlacek I."/>
        </authorList>
    </citation>
    <scope>NUCLEOTIDE SEQUENCE</scope>
    <source>
        <strain evidence="1">CCM 7086</strain>
    </source>
</reference>
<organism evidence="1 2">
    <name type="scientific">Oxalicibacterium flavum</name>
    <dbReference type="NCBI Taxonomy" id="179467"/>
    <lineage>
        <taxon>Bacteria</taxon>
        <taxon>Pseudomonadati</taxon>
        <taxon>Pseudomonadota</taxon>
        <taxon>Betaproteobacteria</taxon>
        <taxon>Burkholderiales</taxon>
        <taxon>Oxalobacteraceae</taxon>
        <taxon>Oxalicibacterium</taxon>
    </lineage>
</organism>
<accession>A0A8J2UL68</accession>
<evidence type="ECO:0008006" key="3">
    <source>
        <dbReference type="Google" id="ProtNLM"/>
    </source>
</evidence>
<evidence type="ECO:0000313" key="2">
    <source>
        <dbReference type="Proteomes" id="UP000620266"/>
    </source>
</evidence>
<keyword evidence="2" id="KW-1185">Reference proteome</keyword>
<gene>
    <name evidence="1" type="ORF">GCM10007205_19610</name>
</gene>
<dbReference type="Proteomes" id="UP000620266">
    <property type="component" value="Unassembled WGS sequence"/>
</dbReference>
<dbReference type="AlphaFoldDB" id="A0A8J2UL68"/>
<dbReference type="EMBL" id="BMCG01000003">
    <property type="protein sequence ID" value="GGC10560.1"/>
    <property type="molecule type" value="Genomic_DNA"/>
</dbReference>
<proteinExistence type="predicted"/>
<reference evidence="1" key="1">
    <citation type="journal article" date="2014" name="Int. J. Syst. Evol. Microbiol.">
        <title>Complete genome sequence of Corynebacterium casei LMG S-19264T (=DSM 44701T), isolated from a smear-ripened cheese.</title>
        <authorList>
            <consortium name="US DOE Joint Genome Institute (JGI-PGF)"/>
            <person name="Walter F."/>
            <person name="Albersmeier A."/>
            <person name="Kalinowski J."/>
            <person name="Ruckert C."/>
        </authorList>
    </citation>
    <scope>NUCLEOTIDE SEQUENCE</scope>
    <source>
        <strain evidence="1">CCM 7086</strain>
    </source>
</reference>
<name>A0A8J2UL68_9BURK</name>
<comment type="caution">
    <text evidence="1">The sequence shown here is derived from an EMBL/GenBank/DDBJ whole genome shotgun (WGS) entry which is preliminary data.</text>
</comment>
<evidence type="ECO:0000313" key="1">
    <source>
        <dbReference type="EMBL" id="GGC10560.1"/>
    </source>
</evidence>